<evidence type="ECO:0000256" key="1">
    <source>
        <dbReference type="SAM" id="SignalP"/>
    </source>
</evidence>
<dbReference type="EMBL" id="JACHIF010000001">
    <property type="protein sequence ID" value="MBB5036841.1"/>
    <property type="molecule type" value="Genomic_DNA"/>
</dbReference>
<organism evidence="2 3">
    <name type="scientific">Prosthecobacter dejongeii</name>
    <dbReference type="NCBI Taxonomy" id="48465"/>
    <lineage>
        <taxon>Bacteria</taxon>
        <taxon>Pseudomonadati</taxon>
        <taxon>Verrucomicrobiota</taxon>
        <taxon>Verrucomicrobiia</taxon>
        <taxon>Verrucomicrobiales</taxon>
        <taxon>Verrucomicrobiaceae</taxon>
        <taxon>Prosthecobacter</taxon>
    </lineage>
</organism>
<comment type="caution">
    <text evidence="2">The sequence shown here is derived from an EMBL/GenBank/DDBJ whole genome shotgun (WGS) entry which is preliminary data.</text>
</comment>
<reference evidence="2 3" key="1">
    <citation type="submission" date="2020-08" db="EMBL/GenBank/DDBJ databases">
        <title>Genomic Encyclopedia of Type Strains, Phase IV (KMG-IV): sequencing the most valuable type-strain genomes for metagenomic binning, comparative biology and taxonomic classification.</title>
        <authorList>
            <person name="Goeker M."/>
        </authorList>
    </citation>
    <scope>NUCLEOTIDE SEQUENCE [LARGE SCALE GENOMIC DNA]</scope>
    <source>
        <strain evidence="2 3">DSM 12251</strain>
    </source>
</reference>
<proteinExistence type="predicted"/>
<evidence type="ECO:0000313" key="3">
    <source>
        <dbReference type="Proteomes" id="UP000534294"/>
    </source>
</evidence>
<accession>A0A7W7YII3</accession>
<dbReference type="Proteomes" id="UP000534294">
    <property type="component" value="Unassembled WGS sequence"/>
</dbReference>
<name>A0A7W7YII3_9BACT</name>
<protein>
    <recommendedName>
        <fullName evidence="4">Outer membrane protein beta-barrel domain-containing protein</fullName>
    </recommendedName>
</protein>
<dbReference type="RefSeq" id="WP_184206048.1">
    <property type="nucleotide sequence ID" value="NZ_JACHIF010000001.1"/>
</dbReference>
<gene>
    <name evidence="2" type="ORF">HNQ64_001075</name>
</gene>
<sequence length="216" mass="23253">MTKTYLTSLTSLLAAASVYAGTPVAPVAPEPTVVEQNLISYSNLSLGYNYTSADFLGVDVDGHGAGIGVEFSPVNHLYLALRGSWTDIDLVGVDFDYWQGNAGIGGYIPLTENIHFATEVGASYADLSLADFNLGTDDWGVYVTPHFRMKFGAFETHVGVTYNSNDLVTSEYNAFVRLMFEVAPQVDLFVGGNVGLDNGEAFDNVFGAQAGVRFKF</sequence>
<dbReference type="AlphaFoldDB" id="A0A7W7YII3"/>
<keyword evidence="1" id="KW-0732">Signal</keyword>
<keyword evidence="3" id="KW-1185">Reference proteome</keyword>
<evidence type="ECO:0008006" key="4">
    <source>
        <dbReference type="Google" id="ProtNLM"/>
    </source>
</evidence>
<evidence type="ECO:0000313" key="2">
    <source>
        <dbReference type="EMBL" id="MBB5036841.1"/>
    </source>
</evidence>
<feature type="chain" id="PRO_5031027073" description="Outer membrane protein beta-barrel domain-containing protein" evidence="1">
    <location>
        <begin position="21"/>
        <end position="216"/>
    </location>
</feature>
<feature type="signal peptide" evidence="1">
    <location>
        <begin position="1"/>
        <end position="20"/>
    </location>
</feature>